<organism evidence="1 2">
    <name type="scientific">Glarea lozoyensis (strain ATCC 20868 / MF5171)</name>
    <dbReference type="NCBI Taxonomy" id="1116229"/>
    <lineage>
        <taxon>Eukaryota</taxon>
        <taxon>Fungi</taxon>
        <taxon>Dikarya</taxon>
        <taxon>Ascomycota</taxon>
        <taxon>Pezizomycotina</taxon>
        <taxon>Leotiomycetes</taxon>
        <taxon>Helotiales</taxon>
        <taxon>Helotiaceae</taxon>
        <taxon>Glarea</taxon>
    </lineage>
</organism>
<dbReference type="STRING" id="1116229.S3CK04"/>
<proteinExistence type="predicted"/>
<dbReference type="EMBL" id="KE145370">
    <property type="protein sequence ID" value="EPE26822.1"/>
    <property type="molecule type" value="Genomic_DNA"/>
</dbReference>
<dbReference type="KEGG" id="glz:GLAREA_02736"/>
<reference evidence="1 2" key="1">
    <citation type="journal article" date="2013" name="BMC Genomics">
        <title>Genomics-driven discovery of the pneumocandin biosynthetic gene cluster in the fungus Glarea lozoyensis.</title>
        <authorList>
            <person name="Chen L."/>
            <person name="Yue Q."/>
            <person name="Zhang X."/>
            <person name="Xiang M."/>
            <person name="Wang C."/>
            <person name="Li S."/>
            <person name="Che Y."/>
            <person name="Ortiz-Lopez F.J."/>
            <person name="Bills G.F."/>
            <person name="Liu X."/>
            <person name="An Z."/>
        </authorList>
    </citation>
    <scope>NUCLEOTIDE SEQUENCE [LARGE SCALE GENOMIC DNA]</scope>
    <source>
        <strain evidence="2">ATCC 20868 / MF5171</strain>
    </source>
</reference>
<name>S3CK04_GLAL2</name>
<dbReference type="Proteomes" id="UP000016922">
    <property type="component" value="Unassembled WGS sequence"/>
</dbReference>
<evidence type="ECO:0000313" key="1">
    <source>
        <dbReference type="EMBL" id="EPE26822.1"/>
    </source>
</evidence>
<protein>
    <submittedName>
        <fullName evidence="1">Uncharacterized protein</fullName>
    </submittedName>
</protein>
<dbReference type="RefSeq" id="XP_008086012.1">
    <property type="nucleotide sequence ID" value="XM_008087821.1"/>
</dbReference>
<dbReference type="HOGENOM" id="CLU_005247_1_1_1"/>
<dbReference type="AlphaFoldDB" id="S3CK04"/>
<dbReference type="eggNOG" id="ENOG502S19W">
    <property type="taxonomic scope" value="Eukaryota"/>
</dbReference>
<sequence length="915" mass="103976">MPHQRTIQINKPFSQRSVRHAPAGCRGGNGIRTFTTHYGQVSTQLSVVKETGPPRRILGKNWRGSARKSLPKIEYEPSTSVLRRCPSSFRHRKKRTPASALYHWLDLEKEDEKCQFYKNTWPDLDGDYPHSQVLRTLQTLLELHHHDVFSIPPPTPTYRDITPGANGEPNQDKIDDVELHSWAWILLGDGADGKIERFFALNSRKPPFLLLIILQWDIRKVESLRQVVVYFWTEILKQSAEAVAESENNGIGFPSEASRVVSADQPYALSDASFMRFVTRLHYHARKTWPAALPSINASLGHYFGMVLFRTSVRADELSPKLHRRFCRLYNTFIHRLGLPSVDPYNSMAQYLKAQRILFALEDKFEPSLLLDERSYHTTIAIFAASEKSQRESKAASLQVRGWPPWRKAQDGIDERRTPEQDKSRVLLALAQKNTSGYRDRHVIDEVLRIHGGEELDLTPTIHTRRWVTDRYNRSLKALENPSTNPKVWAARITATRDVQEAWSAFEEYRQNLGDPSLAMFFAMFQKLVYENLRRARNDPGPIIPGDGLEVLPVPENNFSESYKAHLQPPSLLELYDEMLACGILPAGRCLSFLVKHAPSITRGLSYLRDSKLFQPAQLSWLEGVPDRKDIVLPDNRSIVLSIPEHIFAAVVSLKCRFALRVLRDKPEAMNTGLSTATLPSDHPLIPKDQSSEAKFHGTFRSLPHVASLMKAQRSCYRPTWYALFKAIARPGTVMAKPFAGTQKDDRLSWRVLEAALNDFHSLGLELDPQGFNIICYGLCKAIPALKSERGEFYDAARVTETLKLEFKEMCKASEPSHLLPSLSYSVRSPHLHAYVRALGLAGDLPGVIELLEWMILNREEMKHGHDIRSVFVGIVHFLGSLGEAEPLLQKGAGIWGGWPQAKEIEHYRQHGLQS</sequence>
<dbReference type="GeneID" id="19461792"/>
<accession>S3CK04</accession>
<evidence type="ECO:0000313" key="2">
    <source>
        <dbReference type="Proteomes" id="UP000016922"/>
    </source>
</evidence>
<keyword evidence="2" id="KW-1185">Reference proteome</keyword>
<dbReference type="OrthoDB" id="410701at2759"/>
<dbReference type="OMA" id="YVPSEPP"/>
<gene>
    <name evidence="1" type="ORF">GLAREA_02736</name>
</gene>